<reference evidence="2 3" key="1">
    <citation type="submission" date="2016-10" db="EMBL/GenBank/DDBJ databases">
        <authorList>
            <person name="de Groot N.N."/>
        </authorList>
    </citation>
    <scope>NUCLEOTIDE SEQUENCE [LARGE SCALE GENOMIC DNA]</scope>
    <source>
        <strain evidence="2 3">DSM 5885</strain>
    </source>
</reference>
<dbReference type="AlphaFoldDB" id="A0A1G8GQ08"/>
<name>A0A1G8GQ08_9RHOO</name>
<organism evidence="2 3">
    <name type="scientific">Propionivibrio dicarboxylicus</name>
    <dbReference type="NCBI Taxonomy" id="83767"/>
    <lineage>
        <taxon>Bacteria</taxon>
        <taxon>Pseudomonadati</taxon>
        <taxon>Pseudomonadota</taxon>
        <taxon>Betaproteobacteria</taxon>
        <taxon>Rhodocyclales</taxon>
        <taxon>Rhodocyclaceae</taxon>
        <taxon>Propionivibrio</taxon>
    </lineage>
</organism>
<accession>A0A1G8GQ08</accession>
<evidence type="ECO:0000313" key="2">
    <source>
        <dbReference type="EMBL" id="SDH96515.1"/>
    </source>
</evidence>
<dbReference type="Proteomes" id="UP000198607">
    <property type="component" value="Unassembled WGS sequence"/>
</dbReference>
<protein>
    <submittedName>
        <fullName evidence="2">Uncharacterized protein</fullName>
    </submittedName>
</protein>
<sequence length="149" mass="15749">MSIGLWPMFGFADVHYQCTGVDGFRDYQIRRCAKGMESTRITTPPFDVRSMESGALVLQCEPCTPGHAWRWLPVASGTGTTPPADKKGAAGLLLPPPPPTANAAAPSGSERCPPGTPETLCKGGLAVSQADIERFKKEIGVGALLNLPK</sequence>
<evidence type="ECO:0000313" key="3">
    <source>
        <dbReference type="Proteomes" id="UP000198607"/>
    </source>
</evidence>
<feature type="region of interest" description="Disordered" evidence="1">
    <location>
        <begin position="78"/>
        <end position="117"/>
    </location>
</feature>
<proteinExistence type="predicted"/>
<dbReference type="EMBL" id="FNCY01000011">
    <property type="protein sequence ID" value="SDH96515.1"/>
    <property type="molecule type" value="Genomic_DNA"/>
</dbReference>
<keyword evidence="3" id="KW-1185">Reference proteome</keyword>
<gene>
    <name evidence="2" type="ORF">SAMN05660652_02603</name>
</gene>
<evidence type="ECO:0000256" key="1">
    <source>
        <dbReference type="SAM" id="MobiDB-lite"/>
    </source>
</evidence>